<comment type="caution">
    <text evidence="1">The sequence shown here is derived from an EMBL/GenBank/DDBJ whole genome shotgun (WGS) entry which is preliminary data.</text>
</comment>
<dbReference type="EMBL" id="JAPKMY010000016">
    <property type="protein sequence ID" value="MCX5469887.1"/>
    <property type="molecule type" value="Genomic_DNA"/>
</dbReference>
<organism evidence="1 2">
    <name type="scientific">Acinetobacter nematophilus</name>
    <dbReference type="NCBI Taxonomy" id="2994642"/>
    <lineage>
        <taxon>Bacteria</taxon>
        <taxon>Pseudomonadati</taxon>
        <taxon>Pseudomonadota</taxon>
        <taxon>Gammaproteobacteria</taxon>
        <taxon>Moraxellales</taxon>
        <taxon>Moraxellaceae</taxon>
        <taxon>Acinetobacter</taxon>
    </lineage>
</organism>
<gene>
    <name evidence="1" type="ORF">OSH00_19405</name>
</gene>
<dbReference type="AlphaFoldDB" id="A0A9X3DXT2"/>
<name>A0A9X3DXT2_9GAMM</name>
<reference evidence="1" key="1">
    <citation type="submission" date="2022-11" db="EMBL/GenBank/DDBJ databases">
        <title>Biodiversity and phylogenetic relationships of bacteria.</title>
        <authorList>
            <person name="Machado R.A.R."/>
            <person name="Bhat A."/>
            <person name="Loulou A."/>
            <person name="Kallel S."/>
        </authorList>
    </citation>
    <scope>NUCLEOTIDE SEQUENCE</scope>
    <source>
        <strain evidence="1">A-IN1</strain>
    </source>
</reference>
<protein>
    <submittedName>
        <fullName evidence="1">Uncharacterized protein</fullName>
    </submittedName>
</protein>
<evidence type="ECO:0000313" key="2">
    <source>
        <dbReference type="Proteomes" id="UP001146019"/>
    </source>
</evidence>
<evidence type="ECO:0000313" key="1">
    <source>
        <dbReference type="EMBL" id="MCX5469887.1"/>
    </source>
</evidence>
<accession>A0A9X3DXT2</accession>
<sequence length="160" mass="18653">MRTISDYTFIDIILGVFITVEDAEKARTQYITYRKDHDPWRNQAYRESSLDDDLRIIAMDGDFQNEEIVFEISQYLESFGQIVRTLKAITPTQTEAIAYIQQLEAVEHDFPQFAEIDYLEIGTLHSDLSEDQPISYPRNETDLAQTGKRKFSDILNIDFV</sequence>
<dbReference type="RefSeq" id="WP_266131783.1">
    <property type="nucleotide sequence ID" value="NZ_JAPKMY010000016.1"/>
</dbReference>
<dbReference type="Proteomes" id="UP001146019">
    <property type="component" value="Unassembled WGS sequence"/>
</dbReference>
<keyword evidence="2" id="KW-1185">Reference proteome</keyword>
<proteinExistence type="predicted"/>